<dbReference type="Proteomes" id="UP000001593">
    <property type="component" value="Unassembled WGS sequence"/>
</dbReference>
<protein>
    <submittedName>
        <fullName evidence="2">Uncharacterized protein</fullName>
    </submittedName>
</protein>
<feature type="compositionally biased region" description="Basic and acidic residues" evidence="1">
    <location>
        <begin position="713"/>
        <end position="728"/>
    </location>
</feature>
<feature type="compositionally biased region" description="Basic and acidic residues" evidence="1">
    <location>
        <begin position="766"/>
        <end position="782"/>
    </location>
</feature>
<dbReference type="InParanoid" id="A7SLP7"/>
<feature type="region of interest" description="Disordered" evidence="1">
    <location>
        <begin position="373"/>
        <end position="401"/>
    </location>
</feature>
<dbReference type="EMBL" id="DS469700">
    <property type="protein sequence ID" value="EDO35387.1"/>
    <property type="molecule type" value="Genomic_DNA"/>
</dbReference>
<organism evidence="2 3">
    <name type="scientific">Nematostella vectensis</name>
    <name type="common">Starlet sea anemone</name>
    <dbReference type="NCBI Taxonomy" id="45351"/>
    <lineage>
        <taxon>Eukaryota</taxon>
        <taxon>Metazoa</taxon>
        <taxon>Cnidaria</taxon>
        <taxon>Anthozoa</taxon>
        <taxon>Hexacorallia</taxon>
        <taxon>Actiniaria</taxon>
        <taxon>Edwardsiidae</taxon>
        <taxon>Nematostella</taxon>
    </lineage>
</organism>
<gene>
    <name evidence="2" type="ORF">NEMVEDRAFT_v1g214219</name>
</gene>
<feature type="compositionally biased region" description="Basic and acidic residues" evidence="1">
    <location>
        <begin position="623"/>
        <end position="637"/>
    </location>
</feature>
<feature type="compositionally biased region" description="Polar residues" evidence="1">
    <location>
        <begin position="747"/>
        <end position="765"/>
    </location>
</feature>
<evidence type="ECO:0000256" key="1">
    <source>
        <dbReference type="SAM" id="MobiDB-lite"/>
    </source>
</evidence>
<feature type="region of interest" description="Disordered" evidence="1">
    <location>
        <begin position="514"/>
        <end position="550"/>
    </location>
</feature>
<feature type="compositionally biased region" description="Polar residues" evidence="1">
    <location>
        <begin position="523"/>
        <end position="532"/>
    </location>
</feature>
<feature type="region of interest" description="Disordered" evidence="1">
    <location>
        <begin position="623"/>
        <end position="782"/>
    </location>
</feature>
<reference evidence="2 3" key="1">
    <citation type="journal article" date="2007" name="Science">
        <title>Sea anemone genome reveals ancestral eumetazoan gene repertoire and genomic organization.</title>
        <authorList>
            <person name="Putnam N.H."/>
            <person name="Srivastava M."/>
            <person name="Hellsten U."/>
            <person name="Dirks B."/>
            <person name="Chapman J."/>
            <person name="Salamov A."/>
            <person name="Terry A."/>
            <person name="Shapiro H."/>
            <person name="Lindquist E."/>
            <person name="Kapitonov V.V."/>
            <person name="Jurka J."/>
            <person name="Genikhovich G."/>
            <person name="Grigoriev I.V."/>
            <person name="Lucas S.M."/>
            <person name="Steele R.E."/>
            <person name="Finnerty J.R."/>
            <person name="Technau U."/>
            <person name="Martindale M.Q."/>
            <person name="Rokhsar D.S."/>
        </authorList>
    </citation>
    <scope>NUCLEOTIDE SEQUENCE [LARGE SCALE GENOMIC DNA]</scope>
    <source>
        <strain evidence="3">CH2 X CH6</strain>
    </source>
</reference>
<feature type="region of interest" description="Disordered" evidence="1">
    <location>
        <begin position="458"/>
        <end position="492"/>
    </location>
</feature>
<evidence type="ECO:0000313" key="3">
    <source>
        <dbReference type="Proteomes" id="UP000001593"/>
    </source>
</evidence>
<keyword evidence="3" id="KW-1185">Reference proteome</keyword>
<dbReference type="HOGENOM" id="CLU_334117_0_0_1"/>
<accession>A7SLP7</accession>
<dbReference type="KEGG" id="nve:5506813"/>
<name>A7SLP7_NEMVE</name>
<proteinExistence type="predicted"/>
<evidence type="ECO:0000313" key="2">
    <source>
        <dbReference type="EMBL" id="EDO35387.1"/>
    </source>
</evidence>
<feature type="compositionally biased region" description="Polar residues" evidence="1">
    <location>
        <begin position="641"/>
        <end position="704"/>
    </location>
</feature>
<dbReference type="AlphaFoldDB" id="A7SLP7"/>
<sequence length="855" mass="97685">MRAGYHEILYQKEYVIQPENHSWESHGGQGQQYVSRKASTCYSSTSRNMASCFSTTSTGGLASSISPFADTEDPSIIKARNQSKLVACYPEPHRVHLNSYPRQRIIEHNYINEHHANSYHSQHMSDDRQVLNREHSDEGKRLIYVPFNQKFKTEEQVPHERTYIQNIKGNQRTERALYQQDLRDPQPQYNPPFRPQSEKSAYQQIYIESAQTVRAPFEQTVRDFSQHDRTKHASAILENQHVDIHAYKRIVGATQYGGFQYEKNPRETSHANIALYRQSFKESQQEVFPSKQNFREGDIALTEQFSKQSQFANMSSYKQTYYRESPHDMVSYKQPKESTQVVKVMYGKQNFRETPSPDLNPHVAMHYKRKFGETSHTEIPPPKRPLRESQQVDTETHSHSLKECPLPYKRTSRRTQKADMDIDGHVQRESLVQFQQQLRETLGPDPCKLHYRETQHDDIASNEQLLRESPQCESVARKHMPRRSPPAYKPQLKESPKVNRIRDAHLLRPPPPLVRVAEDVPRNTDTSPTLSRRQGFVSHEVSSRKTDVSPIPPSECTFLEGFEEKRIDHYRHHASSVSCAERVSPTKEEMCDLSDVHSQGRRRSIHCILDLTKTSVKEKRKSLCKETAENPHFKKDGFTGNVMSHTSKSESATSMTANHSQSPNITESAITSNCVSTNVLRNSSRSDSTQVTNNGRVSTSRNTALPQPPPLRQLDDRENPSTNADERSPQTCLKRSHSYSEVHEVTKNVSVHRTNSEGSPAQTPKRQPEAVRRGKDGSVEKGHAASCGGYAYDHGTLPIIIAVHSMAMDETGSNVNSKKIWETVLKTATSTLSCSKSKVINPIMLNAREDRTFNM</sequence>